<dbReference type="EMBL" id="JAGMUV010000002">
    <property type="protein sequence ID" value="KAH7169882.1"/>
    <property type="molecule type" value="Genomic_DNA"/>
</dbReference>
<dbReference type="SUPFAM" id="SSF53474">
    <property type="entry name" value="alpha/beta-Hydrolases"/>
    <property type="match status" value="1"/>
</dbReference>
<dbReference type="Gene3D" id="3.40.50.1820">
    <property type="entry name" value="alpha/beta hydrolase"/>
    <property type="match status" value="1"/>
</dbReference>
<dbReference type="AlphaFoldDB" id="A0A9P9FNG9"/>
<dbReference type="GO" id="GO:0016787">
    <property type="term" value="F:hydrolase activity"/>
    <property type="evidence" value="ECO:0007669"/>
    <property type="project" value="UniProtKB-KW"/>
</dbReference>
<dbReference type="PANTHER" id="PTHR48081">
    <property type="entry name" value="AB HYDROLASE SUPERFAMILY PROTEIN C4A8.06C"/>
    <property type="match status" value="1"/>
</dbReference>
<feature type="non-terminal residue" evidence="3">
    <location>
        <position position="1"/>
    </location>
</feature>
<gene>
    <name evidence="3" type="ORF">EDB81DRAFT_908208</name>
</gene>
<dbReference type="InterPro" id="IPR013094">
    <property type="entry name" value="AB_hydrolase_3"/>
</dbReference>
<keyword evidence="1 3" id="KW-0378">Hydrolase</keyword>
<name>A0A9P9FNG9_9HYPO</name>
<organism evidence="3 4">
    <name type="scientific">Dactylonectria macrodidyma</name>
    <dbReference type="NCBI Taxonomy" id="307937"/>
    <lineage>
        <taxon>Eukaryota</taxon>
        <taxon>Fungi</taxon>
        <taxon>Dikarya</taxon>
        <taxon>Ascomycota</taxon>
        <taxon>Pezizomycotina</taxon>
        <taxon>Sordariomycetes</taxon>
        <taxon>Hypocreomycetidae</taxon>
        <taxon>Hypocreales</taxon>
        <taxon>Nectriaceae</taxon>
        <taxon>Dactylonectria</taxon>
    </lineage>
</organism>
<keyword evidence="4" id="KW-1185">Reference proteome</keyword>
<dbReference type="PANTHER" id="PTHR48081:SF31">
    <property type="entry name" value="STERYL ACETYL HYDROLASE MUG81-RELATED"/>
    <property type="match status" value="1"/>
</dbReference>
<dbReference type="OrthoDB" id="2152029at2759"/>
<dbReference type="Proteomes" id="UP000738349">
    <property type="component" value="Unassembled WGS sequence"/>
</dbReference>
<evidence type="ECO:0000313" key="3">
    <source>
        <dbReference type="EMBL" id="KAH7169882.1"/>
    </source>
</evidence>
<sequence length="305" mass="34028">LVVSLVLLQFYIIPKIRIKELISRLRGNRVPTISHLIANATIRWLSQSLSIHQFRAMTVGDVDVESLLRNFSESLEGGFEYEYVSVPDFRAWHLVRCPSSTQTIMYVHGGGFVSGSPSSVSSYLLQLHLELRTRGILFDVVAVEYDLAPEFPYPHALQQIVSAYEHIQSQSKPVVLMGDSAGGNLCLALLRHLAYPHPNIAPSDASQNGSEGITAVCLASPWADLRTKHASYPEASFDCLDKYALNSWRDAYLGSRPLDEYASALGCLTSHRWKNILPPNMLLMSGELDYFLPEISSLVHEVRKV</sequence>
<protein>
    <submittedName>
        <fullName evidence="3">Alpha/Beta hydrolase protein</fullName>
    </submittedName>
</protein>
<evidence type="ECO:0000259" key="2">
    <source>
        <dbReference type="Pfam" id="PF07859"/>
    </source>
</evidence>
<dbReference type="Pfam" id="PF07859">
    <property type="entry name" value="Abhydrolase_3"/>
    <property type="match status" value="1"/>
</dbReference>
<proteinExistence type="predicted"/>
<evidence type="ECO:0000313" key="4">
    <source>
        <dbReference type="Proteomes" id="UP000738349"/>
    </source>
</evidence>
<dbReference type="InterPro" id="IPR050300">
    <property type="entry name" value="GDXG_lipolytic_enzyme"/>
</dbReference>
<feature type="domain" description="Alpha/beta hydrolase fold-3" evidence="2">
    <location>
        <begin position="104"/>
        <end position="303"/>
    </location>
</feature>
<comment type="caution">
    <text evidence="3">The sequence shown here is derived from an EMBL/GenBank/DDBJ whole genome shotgun (WGS) entry which is preliminary data.</text>
</comment>
<accession>A0A9P9FNG9</accession>
<evidence type="ECO:0000256" key="1">
    <source>
        <dbReference type="ARBA" id="ARBA00022801"/>
    </source>
</evidence>
<dbReference type="InterPro" id="IPR029058">
    <property type="entry name" value="AB_hydrolase_fold"/>
</dbReference>
<feature type="non-terminal residue" evidence="3">
    <location>
        <position position="305"/>
    </location>
</feature>
<reference evidence="3" key="1">
    <citation type="journal article" date="2021" name="Nat. Commun.">
        <title>Genetic determinants of endophytism in the Arabidopsis root mycobiome.</title>
        <authorList>
            <person name="Mesny F."/>
            <person name="Miyauchi S."/>
            <person name="Thiergart T."/>
            <person name="Pickel B."/>
            <person name="Atanasova L."/>
            <person name="Karlsson M."/>
            <person name="Huettel B."/>
            <person name="Barry K.W."/>
            <person name="Haridas S."/>
            <person name="Chen C."/>
            <person name="Bauer D."/>
            <person name="Andreopoulos W."/>
            <person name="Pangilinan J."/>
            <person name="LaButti K."/>
            <person name="Riley R."/>
            <person name="Lipzen A."/>
            <person name="Clum A."/>
            <person name="Drula E."/>
            <person name="Henrissat B."/>
            <person name="Kohler A."/>
            <person name="Grigoriev I.V."/>
            <person name="Martin F.M."/>
            <person name="Hacquard S."/>
        </authorList>
    </citation>
    <scope>NUCLEOTIDE SEQUENCE</scope>
    <source>
        <strain evidence="3">MPI-CAGE-AT-0147</strain>
    </source>
</reference>